<feature type="domain" description="FAD-binding PCMH-type" evidence="20">
    <location>
        <begin position="5"/>
        <end position="188"/>
    </location>
</feature>
<evidence type="ECO:0000256" key="4">
    <source>
        <dbReference type="ARBA" id="ARBA00004752"/>
    </source>
</evidence>
<dbReference type="InterPro" id="IPR036318">
    <property type="entry name" value="FAD-bd_PCMH-like_sf"/>
</dbReference>
<dbReference type="SUPFAM" id="SSF56194">
    <property type="entry name" value="Uridine diphospho-N-Acetylenolpyruvylglucosamine reductase, MurB, C-terminal domain"/>
    <property type="match status" value="1"/>
</dbReference>
<sequence length="353" mass="38328">MRIERDVDLRDWHTFRLPARAAELVVIERDADWAAWRARWQAVPLPEVIVGEGSNVLFVADFPGRVVRIATRGWQVVAETATERVIEAAAGEAWAPFVAALVARGWGGLENLAAIPGTVGAAPVQNIGAYGLEVGERIAAVTIWHRVSGETRTVAASELAFGYRTSWFKTDAARDWVIRSVRFALPKHAALRPHYPDLQRWLTAQGIELADLPPDGAVRAVHDAVVAVRAAKLPDPKVTGNAGSFFLNPILTADEWQRLRACAPEVPGFPLADGRWKVPAAWLIEQAGLKGAQLGGVAVDTRHALVLVNLGNGTGADLLRLMRRVQDTVAARFGVMLQPEPTLIGWDGTKVSI</sequence>
<dbReference type="InterPro" id="IPR006094">
    <property type="entry name" value="Oxid_FAD_bind_N"/>
</dbReference>
<evidence type="ECO:0000256" key="12">
    <source>
        <dbReference type="ARBA" id="ARBA00022960"/>
    </source>
</evidence>
<dbReference type="GO" id="GO:0051301">
    <property type="term" value="P:cell division"/>
    <property type="evidence" value="ECO:0007669"/>
    <property type="project" value="UniProtKB-KW"/>
</dbReference>
<dbReference type="PANTHER" id="PTHR21071">
    <property type="entry name" value="UDP-N-ACETYLENOLPYRUVOYLGLUCOSAMINE REDUCTASE"/>
    <property type="match status" value="1"/>
</dbReference>
<organism evidence="21 22">
    <name type="scientific">Hydrogenophilus thermoluteolus</name>
    <name type="common">Pseudomonas hydrogenothermophila</name>
    <dbReference type="NCBI Taxonomy" id="297"/>
    <lineage>
        <taxon>Bacteria</taxon>
        <taxon>Pseudomonadati</taxon>
        <taxon>Pseudomonadota</taxon>
        <taxon>Hydrogenophilia</taxon>
        <taxon>Hydrogenophilales</taxon>
        <taxon>Hydrogenophilaceae</taxon>
        <taxon>Hydrogenophilus</taxon>
    </lineage>
</organism>
<dbReference type="EC" id="1.3.1.98" evidence="5 19"/>
<evidence type="ECO:0000256" key="3">
    <source>
        <dbReference type="ARBA" id="ARBA00004496"/>
    </source>
</evidence>
<dbReference type="Proteomes" id="UP000262004">
    <property type="component" value="Chromosome"/>
</dbReference>
<keyword evidence="7 19" id="KW-0963">Cytoplasm</keyword>
<dbReference type="Pfam" id="PF01565">
    <property type="entry name" value="FAD_binding_4"/>
    <property type="match status" value="1"/>
</dbReference>
<dbReference type="InterPro" id="IPR003170">
    <property type="entry name" value="MurB"/>
</dbReference>
<dbReference type="NCBIfam" id="NF010478">
    <property type="entry name" value="PRK13903.1"/>
    <property type="match status" value="1"/>
</dbReference>
<accession>A0A2Z6DVJ5</accession>
<dbReference type="NCBIfam" id="NF000755">
    <property type="entry name" value="PRK00046.1"/>
    <property type="match status" value="1"/>
</dbReference>
<evidence type="ECO:0000256" key="14">
    <source>
        <dbReference type="ARBA" id="ARBA00023002"/>
    </source>
</evidence>
<evidence type="ECO:0000256" key="2">
    <source>
        <dbReference type="ARBA" id="ARBA00003921"/>
    </source>
</evidence>
<dbReference type="Gene3D" id="3.30.43.10">
    <property type="entry name" value="Uridine Diphospho-n-acetylenolpyruvylglucosamine Reductase, domain 2"/>
    <property type="match status" value="1"/>
</dbReference>
<evidence type="ECO:0000256" key="5">
    <source>
        <dbReference type="ARBA" id="ARBA00012518"/>
    </source>
</evidence>
<dbReference type="SUPFAM" id="SSF56176">
    <property type="entry name" value="FAD-binding/transporter-associated domain-like"/>
    <property type="match status" value="1"/>
</dbReference>
<protein>
    <recommendedName>
        <fullName evidence="6 19">UDP-N-acetylenolpyruvoylglucosamine reductase</fullName>
        <ecNumber evidence="5 19">1.3.1.98</ecNumber>
    </recommendedName>
    <alternativeName>
        <fullName evidence="17 19">UDP-N-acetylmuramate dehydrogenase</fullName>
    </alternativeName>
</protein>
<keyword evidence="14 19" id="KW-0560">Oxidoreductase</keyword>
<evidence type="ECO:0000313" key="21">
    <source>
        <dbReference type="EMBL" id="BBD76433.1"/>
    </source>
</evidence>
<keyword evidence="13 19" id="KW-0573">Peptidoglycan synthesis</keyword>
<evidence type="ECO:0000313" key="22">
    <source>
        <dbReference type="Proteomes" id="UP000262004"/>
    </source>
</evidence>
<evidence type="ECO:0000256" key="7">
    <source>
        <dbReference type="ARBA" id="ARBA00022490"/>
    </source>
</evidence>
<dbReference type="Gene3D" id="3.90.78.10">
    <property type="entry name" value="UDP-N-acetylenolpyruvoylglucosamine reductase, C-terminal domain"/>
    <property type="match status" value="1"/>
</dbReference>
<dbReference type="InterPro" id="IPR016169">
    <property type="entry name" value="FAD-bd_PCMH_sub2"/>
</dbReference>
<evidence type="ECO:0000256" key="11">
    <source>
        <dbReference type="ARBA" id="ARBA00022857"/>
    </source>
</evidence>
<comment type="function">
    <text evidence="2 19">Cell wall formation.</text>
</comment>
<dbReference type="GO" id="GO:0071555">
    <property type="term" value="P:cell wall organization"/>
    <property type="evidence" value="ECO:0007669"/>
    <property type="project" value="UniProtKB-KW"/>
</dbReference>
<dbReference type="GO" id="GO:0009252">
    <property type="term" value="P:peptidoglycan biosynthetic process"/>
    <property type="evidence" value="ECO:0007669"/>
    <property type="project" value="UniProtKB-UniRule"/>
</dbReference>
<keyword evidence="22" id="KW-1185">Reference proteome</keyword>
<keyword evidence="12 19" id="KW-0133">Cell shape</keyword>
<comment type="subcellular location">
    <subcellularLocation>
        <location evidence="3 19">Cytoplasm</location>
    </subcellularLocation>
</comment>
<dbReference type="GO" id="GO:0008762">
    <property type="term" value="F:UDP-N-acetylmuramate dehydrogenase activity"/>
    <property type="evidence" value="ECO:0007669"/>
    <property type="project" value="UniProtKB-UniRule"/>
</dbReference>
<name>A0A2Z6DVJ5_HYDTE</name>
<evidence type="ECO:0000256" key="18">
    <source>
        <dbReference type="ARBA" id="ARBA00048914"/>
    </source>
</evidence>
<dbReference type="GO" id="GO:0008360">
    <property type="term" value="P:regulation of cell shape"/>
    <property type="evidence" value="ECO:0007669"/>
    <property type="project" value="UniProtKB-KW"/>
</dbReference>
<evidence type="ECO:0000256" key="1">
    <source>
        <dbReference type="ARBA" id="ARBA00001974"/>
    </source>
</evidence>
<dbReference type="HAMAP" id="MF_00037">
    <property type="entry name" value="MurB"/>
    <property type="match status" value="1"/>
</dbReference>
<keyword evidence="11 19" id="KW-0521">NADP</keyword>
<evidence type="ECO:0000256" key="9">
    <source>
        <dbReference type="ARBA" id="ARBA00022630"/>
    </source>
</evidence>
<dbReference type="KEGG" id="htl:HPTL_0163"/>
<feature type="active site" evidence="19">
    <location>
        <position position="340"/>
    </location>
</feature>
<keyword evidence="16 19" id="KW-0961">Cell wall biogenesis/degradation</keyword>
<evidence type="ECO:0000259" key="20">
    <source>
        <dbReference type="PROSITE" id="PS51387"/>
    </source>
</evidence>
<feature type="active site" description="Proton donor" evidence="19">
    <location>
        <position position="244"/>
    </location>
</feature>
<keyword evidence="9 19" id="KW-0285">Flavoprotein</keyword>
<dbReference type="InterPro" id="IPR016167">
    <property type="entry name" value="FAD-bd_PCMH_sub1"/>
</dbReference>
<evidence type="ECO:0000256" key="8">
    <source>
        <dbReference type="ARBA" id="ARBA00022618"/>
    </source>
</evidence>
<feature type="active site" evidence="19">
    <location>
        <position position="164"/>
    </location>
</feature>
<dbReference type="PROSITE" id="PS51387">
    <property type="entry name" value="FAD_PCMH"/>
    <property type="match status" value="1"/>
</dbReference>
<evidence type="ECO:0000256" key="10">
    <source>
        <dbReference type="ARBA" id="ARBA00022827"/>
    </source>
</evidence>
<dbReference type="EMBL" id="AP018558">
    <property type="protein sequence ID" value="BBD76433.1"/>
    <property type="molecule type" value="Genomic_DNA"/>
</dbReference>
<keyword evidence="15 19" id="KW-0131">Cell cycle</keyword>
<keyword evidence="10 19" id="KW-0274">FAD</keyword>
<comment type="catalytic activity">
    <reaction evidence="18 19">
        <text>UDP-N-acetyl-alpha-D-muramate + NADP(+) = UDP-N-acetyl-3-O-(1-carboxyvinyl)-alpha-D-glucosamine + NADPH + H(+)</text>
        <dbReference type="Rhea" id="RHEA:12248"/>
        <dbReference type="ChEBI" id="CHEBI:15378"/>
        <dbReference type="ChEBI" id="CHEBI:57783"/>
        <dbReference type="ChEBI" id="CHEBI:58349"/>
        <dbReference type="ChEBI" id="CHEBI:68483"/>
        <dbReference type="ChEBI" id="CHEBI:70757"/>
        <dbReference type="EC" id="1.3.1.98"/>
    </reaction>
</comment>
<evidence type="ECO:0000256" key="16">
    <source>
        <dbReference type="ARBA" id="ARBA00023316"/>
    </source>
</evidence>
<dbReference type="RefSeq" id="WP_119334275.1">
    <property type="nucleotide sequence ID" value="NZ_AP018558.1"/>
</dbReference>
<proteinExistence type="inferred from homology"/>
<dbReference type="UniPathway" id="UPA00219"/>
<evidence type="ECO:0000256" key="15">
    <source>
        <dbReference type="ARBA" id="ARBA00023306"/>
    </source>
</evidence>
<dbReference type="GO" id="GO:0005829">
    <property type="term" value="C:cytosol"/>
    <property type="evidence" value="ECO:0007669"/>
    <property type="project" value="TreeGrafter"/>
</dbReference>
<dbReference type="OrthoDB" id="5288833at2"/>
<dbReference type="NCBIfam" id="TIGR00179">
    <property type="entry name" value="murB"/>
    <property type="match status" value="1"/>
</dbReference>
<evidence type="ECO:0000256" key="17">
    <source>
        <dbReference type="ARBA" id="ARBA00031026"/>
    </source>
</evidence>
<evidence type="ECO:0000256" key="13">
    <source>
        <dbReference type="ARBA" id="ARBA00022984"/>
    </source>
</evidence>
<dbReference type="PANTHER" id="PTHR21071:SF4">
    <property type="entry name" value="UDP-N-ACETYLENOLPYRUVOYLGLUCOSAMINE REDUCTASE"/>
    <property type="match status" value="1"/>
</dbReference>
<dbReference type="AlphaFoldDB" id="A0A2Z6DVJ5"/>
<dbReference type="InterPro" id="IPR036635">
    <property type="entry name" value="MurB_C_sf"/>
</dbReference>
<reference evidence="21 22" key="1">
    <citation type="submission" date="2018-04" db="EMBL/GenBank/DDBJ databases">
        <title>Complete genome sequence of Hydrogenophilus thermoluteolus TH-1.</title>
        <authorList>
            <person name="Arai H."/>
        </authorList>
    </citation>
    <scope>NUCLEOTIDE SEQUENCE [LARGE SCALE GENOMIC DNA]</scope>
    <source>
        <strain evidence="21 22">TH-1</strain>
    </source>
</reference>
<gene>
    <name evidence="19 21" type="primary">murB</name>
    <name evidence="21" type="ORF">HPTL_0163</name>
</gene>
<comment type="cofactor">
    <cofactor evidence="1 19">
        <name>FAD</name>
        <dbReference type="ChEBI" id="CHEBI:57692"/>
    </cofactor>
</comment>
<comment type="similarity">
    <text evidence="19">Belongs to the MurB family.</text>
</comment>
<evidence type="ECO:0000256" key="6">
    <source>
        <dbReference type="ARBA" id="ARBA00015188"/>
    </source>
</evidence>
<keyword evidence="8 19" id="KW-0132">Cell division</keyword>
<dbReference type="Gene3D" id="3.30.465.10">
    <property type="match status" value="1"/>
</dbReference>
<comment type="pathway">
    <text evidence="4 19">Cell wall biogenesis; peptidoglycan biosynthesis.</text>
</comment>
<dbReference type="InterPro" id="IPR016166">
    <property type="entry name" value="FAD-bd_PCMH"/>
</dbReference>
<dbReference type="Pfam" id="PF02873">
    <property type="entry name" value="MurB_C"/>
    <property type="match status" value="1"/>
</dbReference>
<dbReference type="InterPro" id="IPR011601">
    <property type="entry name" value="MurB_C"/>
</dbReference>
<dbReference type="GO" id="GO:0071949">
    <property type="term" value="F:FAD binding"/>
    <property type="evidence" value="ECO:0007669"/>
    <property type="project" value="InterPro"/>
</dbReference>
<evidence type="ECO:0000256" key="19">
    <source>
        <dbReference type="HAMAP-Rule" id="MF_00037"/>
    </source>
</evidence>